<dbReference type="Proteomes" id="UP000093943">
    <property type="component" value="Unassembled WGS sequence"/>
</dbReference>
<sequence>MQRLLSCSGIAAGIPLVAAGVITPVTAPPAAAAQLDDIRLTATDITLDLVRHGESTDDANGILGTLPPGAHLTELGDQQAVDVAKAIQQEFPDGIAGIYASQLVRTQETADPLAQALGLDVQILPGLNEIPAGFLEGQPRDLVTEIGYFGPMAAWVLGLLFVPEIGSINGVQFDEQVDDAIGTIYDNTLAGNGPLTDVAYSSGGPIAIWALMNVKNPPIFLLAQQLLQTLGPPPNAGQAILQGNPTDGWTMLSWDGTPVVQTPDLLTGLFVDYRDLVTAPQIALWNIWEAILGGNSADIATALQTGFNQVVAAVEAFPQAVIDTITGAMGDAAGSSAGDALAALAG</sequence>
<dbReference type="GO" id="GO:0016791">
    <property type="term" value="F:phosphatase activity"/>
    <property type="evidence" value="ECO:0007669"/>
    <property type="project" value="TreeGrafter"/>
</dbReference>
<comment type="caution">
    <text evidence="2">The sequence shown here is derived from an EMBL/GenBank/DDBJ whole genome shotgun (WGS) entry which is preliminary data.</text>
</comment>
<dbReference type="SUPFAM" id="SSF53254">
    <property type="entry name" value="Phosphoglycerate mutase-like"/>
    <property type="match status" value="1"/>
</dbReference>
<dbReference type="AlphaFoldDB" id="A0A1A2NK01"/>
<dbReference type="InterPro" id="IPR013078">
    <property type="entry name" value="His_Pase_superF_clade-1"/>
</dbReference>
<dbReference type="CDD" id="cd07067">
    <property type="entry name" value="HP_PGM_like"/>
    <property type="match status" value="1"/>
</dbReference>
<feature type="chain" id="PRO_5009825751" evidence="1">
    <location>
        <begin position="28"/>
        <end position="346"/>
    </location>
</feature>
<protein>
    <submittedName>
        <fullName evidence="2">Phosphoglycerate mutase</fullName>
    </submittedName>
</protein>
<accession>A0A1A2NK01</accession>
<proteinExistence type="predicted"/>
<dbReference type="PANTHER" id="PTHR48100">
    <property type="entry name" value="BROAD-SPECIFICITY PHOSPHATASE YOR283W-RELATED"/>
    <property type="match status" value="1"/>
</dbReference>
<reference evidence="3" key="1">
    <citation type="submission" date="2016-06" db="EMBL/GenBank/DDBJ databases">
        <authorList>
            <person name="Sutton G."/>
            <person name="Brinkac L."/>
            <person name="Sanka R."/>
            <person name="Adams M."/>
            <person name="Lau E."/>
            <person name="Sam S."/>
            <person name="Sreng N."/>
            <person name="Him V."/>
            <person name="Kerleguer A."/>
            <person name="Cheng S."/>
        </authorList>
    </citation>
    <scope>NUCLEOTIDE SEQUENCE [LARGE SCALE GENOMIC DNA]</scope>
    <source>
        <strain evidence="3">E1876</strain>
    </source>
</reference>
<evidence type="ECO:0000256" key="1">
    <source>
        <dbReference type="SAM" id="SignalP"/>
    </source>
</evidence>
<dbReference type="InterPro" id="IPR050275">
    <property type="entry name" value="PGM_Phosphatase"/>
</dbReference>
<evidence type="ECO:0000313" key="2">
    <source>
        <dbReference type="EMBL" id="OBI25420.1"/>
    </source>
</evidence>
<dbReference type="SMART" id="SM00855">
    <property type="entry name" value="PGAM"/>
    <property type="match status" value="1"/>
</dbReference>
<keyword evidence="1" id="KW-0732">Signal</keyword>
<dbReference type="RefSeq" id="WP_064923899.1">
    <property type="nucleotide sequence ID" value="NZ_LZJK01000151.1"/>
</dbReference>
<feature type="signal peptide" evidence="1">
    <location>
        <begin position="1"/>
        <end position="27"/>
    </location>
</feature>
<gene>
    <name evidence="2" type="ORF">A5710_09470</name>
</gene>
<dbReference type="EMBL" id="LZKG01000154">
    <property type="protein sequence ID" value="OBI25420.1"/>
    <property type="molecule type" value="Genomic_DNA"/>
</dbReference>
<evidence type="ECO:0000313" key="3">
    <source>
        <dbReference type="Proteomes" id="UP000093943"/>
    </source>
</evidence>
<dbReference type="Pfam" id="PF00300">
    <property type="entry name" value="His_Phos_1"/>
    <property type="match status" value="1"/>
</dbReference>
<name>A0A1A2NK01_MYCSD</name>
<dbReference type="PANTHER" id="PTHR48100:SF58">
    <property type="entry name" value="PE-PGRS FAMILY PROTEIN PE_PGRS11"/>
    <property type="match status" value="1"/>
</dbReference>
<organism evidence="2 3">
    <name type="scientific">Mycolicibacter sinensis (strain JDM601)</name>
    <name type="common">Mycobacterium sinense</name>
    <dbReference type="NCBI Taxonomy" id="875328"/>
    <lineage>
        <taxon>Bacteria</taxon>
        <taxon>Bacillati</taxon>
        <taxon>Actinomycetota</taxon>
        <taxon>Actinomycetes</taxon>
        <taxon>Mycobacteriales</taxon>
        <taxon>Mycobacteriaceae</taxon>
        <taxon>Mycolicibacter</taxon>
    </lineage>
</organism>
<dbReference type="GO" id="GO:0005737">
    <property type="term" value="C:cytoplasm"/>
    <property type="evidence" value="ECO:0007669"/>
    <property type="project" value="TreeGrafter"/>
</dbReference>
<dbReference type="Gene3D" id="3.40.50.1240">
    <property type="entry name" value="Phosphoglycerate mutase-like"/>
    <property type="match status" value="1"/>
</dbReference>
<dbReference type="OrthoDB" id="9793115at2"/>
<dbReference type="InterPro" id="IPR029033">
    <property type="entry name" value="His_PPase_superfam"/>
</dbReference>